<evidence type="ECO:0000313" key="10">
    <source>
        <dbReference type="EMBL" id="GMA71548.1"/>
    </source>
</evidence>
<dbReference type="PANTHER" id="PTHR21716">
    <property type="entry name" value="TRANSMEMBRANE PROTEIN"/>
    <property type="match status" value="1"/>
</dbReference>
<reference evidence="9" key="3">
    <citation type="submission" date="2018-03" db="EMBL/GenBank/DDBJ databases">
        <authorList>
            <person name="Jeon C.O."/>
        </authorList>
    </citation>
    <scope>NUCLEOTIDE SEQUENCE</scope>
    <source>
        <strain evidence="9">JCM 31126</strain>
    </source>
</reference>
<keyword evidence="4" id="KW-1003">Cell membrane</keyword>
<evidence type="ECO:0000313" key="9">
    <source>
        <dbReference type="EMBL" id="AYW48672.1"/>
    </source>
</evidence>
<sequence>MQKIKIDWNYWFTRFLFVMAIIIGFKLITNYQVISDSLANLLNVLSPFIIGFIFAYLLNGAQKRLENLFQKTQISFITKHSRGISVLILYLIIFYLFFLVLNYVVPLMIDNLVDLLGLLPQFYNYLMGLITRLEYEGVFESLNLEEFLQNLTADFSPENLLQQWTQALTSLGVITKSLSSFVLNSFLTLIISVYALLFKDGILSFIDKLGQKTLSEKIYLSSKKWMSKTHTIFYKFISSRFLDACVIGVLASVILYALDVPFALTLGILTGVCNMIPYFGSIFASIVTTIITFFSADFQLALTALISLLILQQIDGNIIGPRIMGGALDLNPIIIIISITVGGAYFGVLGMFLAVPIAAILKIIMMNWLDELEGNELQE</sequence>
<feature type="transmembrane region" description="Helical" evidence="8">
    <location>
        <begin position="82"/>
        <end position="105"/>
    </location>
</feature>
<accession>A0AA37XIP5</accession>
<keyword evidence="11" id="KW-1185">Reference proteome</keyword>
<feature type="transmembrane region" description="Helical" evidence="8">
    <location>
        <begin position="278"/>
        <end position="311"/>
    </location>
</feature>
<keyword evidence="3" id="KW-0813">Transport</keyword>
<dbReference type="PANTHER" id="PTHR21716:SF53">
    <property type="entry name" value="PERMEASE PERM-RELATED"/>
    <property type="match status" value="1"/>
</dbReference>
<organism evidence="10 12">
    <name type="scientific">Tetragenococcus osmophilus</name>
    <dbReference type="NCBI Taxonomy" id="526944"/>
    <lineage>
        <taxon>Bacteria</taxon>
        <taxon>Bacillati</taxon>
        <taxon>Bacillota</taxon>
        <taxon>Bacilli</taxon>
        <taxon>Lactobacillales</taxon>
        <taxon>Enterococcaceae</taxon>
        <taxon>Tetragenococcus</taxon>
    </lineage>
</organism>
<dbReference type="Proteomes" id="UP000268310">
    <property type="component" value="Chromosome"/>
</dbReference>
<dbReference type="AlphaFoldDB" id="A0AA37XIP5"/>
<evidence type="ECO:0000256" key="2">
    <source>
        <dbReference type="ARBA" id="ARBA00009773"/>
    </source>
</evidence>
<keyword evidence="5 8" id="KW-0812">Transmembrane</keyword>
<feature type="transmembrane region" description="Helical" evidence="8">
    <location>
        <begin position="332"/>
        <end position="365"/>
    </location>
</feature>
<keyword evidence="6 8" id="KW-1133">Transmembrane helix</keyword>
<reference evidence="10" key="4">
    <citation type="submission" date="2023-02" db="EMBL/GenBank/DDBJ databases">
        <authorList>
            <person name="Sun Q."/>
            <person name="Mori K."/>
        </authorList>
    </citation>
    <scope>NUCLEOTIDE SEQUENCE</scope>
    <source>
        <strain evidence="10">NBRC 114545</strain>
    </source>
</reference>
<dbReference type="KEGG" id="too:C7K38_09975"/>
<proteinExistence type="inferred from homology"/>
<dbReference type="Pfam" id="PF01594">
    <property type="entry name" value="AI-2E_transport"/>
    <property type="match status" value="1"/>
</dbReference>
<name>A0AA37XIP5_9ENTE</name>
<comment type="subcellular location">
    <subcellularLocation>
        <location evidence="1">Cell membrane</location>
        <topology evidence="1">Multi-pass membrane protein</topology>
    </subcellularLocation>
</comment>
<evidence type="ECO:0000256" key="4">
    <source>
        <dbReference type="ARBA" id="ARBA00022475"/>
    </source>
</evidence>
<evidence type="ECO:0000256" key="8">
    <source>
        <dbReference type="SAM" id="Phobius"/>
    </source>
</evidence>
<dbReference type="InterPro" id="IPR002549">
    <property type="entry name" value="AI-2E-like"/>
</dbReference>
<comment type="similarity">
    <text evidence="2">Belongs to the autoinducer-2 exporter (AI-2E) (TC 2.A.86) family.</text>
</comment>
<dbReference type="GO" id="GO:0005886">
    <property type="term" value="C:plasma membrane"/>
    <property type="evidence" value="ECO:0007669"/>
    <property type="project" value="UniProtKB-SubCell"/>
</dbReference>
<feature type="transmembrane region" description="Helical" evidence="8">
    <location>
        <begin position="41"/>
        <end position="61"/>
    </location>
</feature>
<keyword evidence="7 8" id="KW-0472">Membrane</keyword>
<dbReference type="Proteomes" id="UP001157039">
    <property type="component" value="Unassembled WGS sequence"/>
</dbReference>
<evidence type="ECO:0000313" key="11">
    <source>
        <dbReference type="Proteomes" id="UP000268310"/>
    </source>
</evidence>
<evidence type="ECO:0000256" key="3">
    <source>
        <dbReference type="ARBA" id="ARBA00022448"/>
    </source>
</evidence>
<feature type="transmembrane region" description="Helical" evidence="8">
    <location>
        <begin position="178"/>
        <end position="198"/>
    </location>
</feature>
<feature type="transmembrane region" description="Helical" evidence="8">
    <location>
        <begin position="12"/>
        <end position="29"/>
    </location>
</feature>
<evidence type="ECO:0000256" key="5">
    <source>
        <dbReference type="ARBA" id="ARBA00022692"/>
    </source>
</evidence>
<evidence type="ECO:0000313" key="12">
    <source>
        <dbReference type="Proteomes" id="UP001157039"/>
    </source>
</evidence>
<dbReference type="EMBL" id="BSUW01000001">
    <property type="protein sequence ID" value="GMA71548.1"/>
    <property type="molecule type" value="Genomic_DNA"/>
</dbReference>
<evidence type="ECO:0000256" key="1">
    <source>
        <dbReference type="ARBA" id="ARBA00004651"/>
    </source>
</evidence>
<reference evidence="9 11" key="1">
    <citation type="journal article" date="2012" name="Int. J. Syst. Evol. Microbiol.">
        <title>Characterization of Tetragenococcus strains from sugar thick juice reveals a novel species, Tetragenococcus osmophilus sp. nov., and divides Tetragenococcus halophilus into two subspecies, T. halophilus subsp. halophilus subsp. nov. and T. halophilus subsp. flandriensis subsp. nov.</title>
        <authorList>
            <person name="Juste A."/>
            <person name="Van Trappen S."/>
            <person name="Verreth C."/>
            <person name="Cleenwerck I."/>
            <person name="De Vos P."/>
            <person name="Lievens B."/>
            <person name="Willems K.A."/>
        </authorList>
    </citation>
    <scope>NUCLEOTIDE SEQUENCE [LARGE SCALE GENOMIC DNA]</scope>
    <source>
        <strain evidence="9 11">JCM 31126</strain>
    </source>
</reference>
<gene>
    <name evidence="9" type="ORF">C7K38_09975</name>
    <name evidence="10" type="ORF">GCM10025885_05970</name>
</gene>
<dbReference type="EMBL" id="CP027783">
    <property type="protein sequence ID" value="AYW48672.1"/>
    <property type="molecule type" value="Genomic_DNA"/>
</dbReference>
<protein>
    <submittedName>
        <fullName evidence="10">AI-2E family transporter</fullName>
    </submittedName>
</protein>
<feature type="transmembrane region" description="Helical" evidence="8">
    <location>
        <begin position="232"/>
        <end position="258"/>
    </location>
</feature>
<reference evidence="10 12" key="2">
    <citation type="journal article" date="2014" name="Int. J. Syst. Evol. Microbiol.">
        <title>Complete genome sequence of Corynebacterium casei LMG S-19264T (=DSM 44701T), isolated from a smear-ripened cheese.</title>
        <authorList>
            <consortium name="US DOE Joint Genome Institute (JGI-PGF)"/>
            <person name="Walter F."/>
            <person name="Albersmeier A."/>
            <person name="Kalinowski J."/>
            <person name="Ruckert C."/>
        </authorList>
    </citation>
    <scope>NUCLEOTIDE SEQUENCE [LARGE SCALE GENOMIC DNA]</scope>
    <source>
        <strain evidence="10 12">NBRC 114545</strain>
    </source>
</reference>
<evidence type="ECO:0000256" key="7">
    <source>
        <dbReference type="ARBA" id="ARBA00023136"/>
    </source>
</evidence>
<evidence type="ECO:0000256" key="6">
    <source>
        <dbReference type="ARBA" id="ARBA00022989"/>
    </source>
</evidence>
<dbReference type="RefSeq" id="WP_123936455.1">
    <property type="nucleotide sequence ID" value="NZ_BSUW01000001.1"/>
</dbReference>
<dbReference type="GO" id="GO:0055085">
    <property type="term" value="P:transmembrane transport"/>
    <property type="evidence" value="ECO:0007669"/>
    <property type="project" value="TreeGrafter"/>
</dbReference>